<keyword evidence="1" id="KW-0472">Membrane</keyword>
<evidence type="ECO:0000313" key="3">
    <source>
        <dbReference type="EMBL" id="MBB6185083.1"/>
    </source>
</evidence>
<sequence length="528" mass="56400">MKSSTLRTFQTVHTWTGVAAGFFLFIAFYAGALTVFHDAIATWQHPPWRAAAAADTDPGDLARNFAAAHPTARRDFGVVLPPPGSAQAPYVYWPSADGARFVTANDLQTLHADLPSESLADFVYELHDSLGLPVVGLYLMGVVSVLYGLALVSGVLIHLPSLVRDLFALRPGRNLKRLWQDAHNVIGLLSLPFHIIFAVTGAVLCLFTVVLLALNTMAFDGRLSSQFANVVNTAPQRAAAGVAAPMQPLSALVARAREAALTNGASSFRPDYVHYMHYGDRHAVVEVRGLSQHTVGTYGTVALDGVSGRVLNVHVADAHNINGLVYSAIFALHFGSYGGMTVKVLYFLLGLGGAFLFYSGNLLWIESRRKRRHADQPARTRWMARATVGVCIGSCLGISAAFLAVALADGRGDTTALQQIAAYGAFALACLWAALREVPRATCELLWATALVTALAAVTDLLRNAHAWTQPWTPLHGVVFGVDLTGLLLAAGFAWLARASGRRALRGDANSVWALPAAANDQGNGSRS</sequence>
<dbReference type="InterPro" id="IPR005625">
    <property type="entry name" value="PepSY-ass_TM"/>
</dbReference>
<feature type="transmembrane region" description="Helical" evidence="1">
    <location>
        <begin position="137"/>
        <end position="163"/>
    </location>
</feature>
<feature type="transmembrane region" description="Helical" evidence="1">
    <location>
        <begin position="445"/>
        <end position="463"/>
    </location>
</feature>
<evidence type="ECO:0000313" key="4">
    <source>
        <dbReference type="Proteomes" id="UP000029708"/>
    </source>
</evidence>
<feature type="transmembrane region" description="Helical" evidence="1">
    <location>
        <begin position="184"/>
        <end position="214"/>
    </location>
</feature>
<proteinExistence type="predicted"/>
<feature type="transmembrane region" description="Helical" evidence="1">
    <location>
        <begin position="386"/>
        <end position="408"/>
    </location>
</feature>
<dbReference type="EMBL" id="JACHET010000001">
    <property type="protein sequence ID" value="MBB6185083.1"/>
    <property type="molecule type" value="Genomic_DNA"/>
</dbReference>
<dbReference type="RefSeq" id="WP_043104163.1">
    <property type="nucleotide sequence ID" value="NZ_JACHET010000001.1"/>
</dbReference>
<evidence type="ECO:0000313" key="2">
    <source>
        <dbReference type="EMBL" id="KGI76695.1"/>
    </source>
</evidence>
<feature type="transmembrane region" description="Helical" evidence="1">
    <location>
        <begin position="420"/>
        <end position="438"/>
    </location>
</feature>
<feature type="transmembrane region" description="Helical" evidence="1">
    <location>
        <begin position="12"/>
        <end position="36"/>
    </location>
</feature>
<dbReference type="OrthoDB" id="9776609at2"/>
<dbReference type="AlphaFoldDB" id="A0A099CUK9"/>
<reference evidence="3 5" key="2">
    <citation type="submission" date="2020-08" db="EMBL/GenBank/DDBJ databases">
        <title>Genomic Encyclopedia of Type Strains, Phase IV (KMG-IV): sequencing the most valuable type-strain genomes for metagenomic binning, comparative biology and taxonomic classification.</title>
        <authorList>
            <person name="Goeker M."/>
        </authorList>
    </citation>
    <scope>NUCLEOTIDE SEQUENCE [LARGE SCALE GENOMIC DNA]</scope>
    <source>
        <strain evidence="3 5">DSM 107085</strain>
    </source>
</reference>
<comment type="caution">
    <text evidence="2">The sequence shown here is derived from an EMBL/GenBank/DDBJ whole genome shotgun (WGS) entry which is preliminary data.</text>
</comment>
<protein>
    <submittedName>
        <fullName evidence="3">Putative iron-regulated membrane protein</fullName>
    </submittedName>
</protein>
<keyword evidence="1" id="KW-1133">Transmembrane helix</keyword>
<reference evidence="2 4" key="1">
    <citation type="submission" date="2014-09" db="EMBL/GenBank/DDBJ databases">
        <title>Xanthomonadaceae 3.5X direct submission.</title>
        <authorList>
            <person name="Fang T."/>
            <person name="Wang H."/>
        </authorList>
    </citation>
    <scope>NUCLEOTIDE SEQUENCE [LARGE SCALE GENOMIC DNA]</scope>
    <source>
        <strain evidence="2 4">3.5X</strain>
    </source>
</reference>
<feature type="transmembrane region" description="Helical" evidence="1">
    <location>
        <begin position="475"/>
        <end position="497"/>
    </location>
</feature>
<dbReference type="Pfam" id="PF03929">
    <property type="entry name" value="PepSY_TM"/>
    <property type="match status" value="1"/>
</dbReference>
<dbReference type="Proteomes" id="UP000029708">
    <property type="component" value="Unassembled WGS sequence"/>
</dbReference>
<accession>A0A099CUK9</accession>
<name>A0A099CUK9_9GAMM</name>
<dbReference type="PANTHER" id="PTHR34219">
    <property type="entry name" value="IRON-REGULATED INNER MEMBRANE PROTEIN-RELATED"/>
    <property type="match status" value="1"/>
</dbReference>
<dbReference type="STRING" id="1543381.LF63_0114105"/>
<keyword evidence="1" id="KW-0812">Transmembrane</keyword>
<evidence type="ECO:0000313" key="5">
    <source>
        <dbReference type="Proteomes" id="UP000560000"/>
    </source>
</evidence>
<keyword evidence="4" id="KW-1185">Reference proteome</keyword>
<dbReference type="EMBL" id="JROI01000016">
    <property type="protein sequence ID" value="KGI76695.1"/>
    <property type="molecule type" value="Genomic_DNA"/>
</dbReference>
<gene>
    <name evidence="3" type="ORF">HNQ86_002428</name>
    <name evidence="2" type="ORF">LF63_0114105</name>
</gene>
<evidence type="ECO:0000256" key="1">
    <source>
        <dbReference type="SAM" id="Phobius"/>
    </source>
</evidence>
<dbReference type="HOGENOM" id="CLU_025664_1_0_6"/>
<feature type="transmembrane region" description="Helical" evidence="1">
    <location>
        <begin position="344"/>
        <end position="365"/>
    </location>
</feature>
<organism evidence="2 4">
    <name type="scientific">Oleiagrimonas soli</name>
    <dbReference type="NCBI Taxonomy" id="1543381"/>
    <lineage>
        <taxon>Bacteria</taxon>
        <taxon>Pseudomonadati</taxon>
        <taxon>Pseudomonadota</taxon>
        <taxon>Gammaproteobacteria</taxon>
        <taxon>Lysobacterales</taxon>
        <taxon>Rhodanobacteraceae</taxon>
        <taxon>Oleiagrimonas</taxon>
    </lineage>
</organism>
<dbReference type="Proteomes" id="UP000560000">
    <property type="component" value="Unassembled WGS sequence"/>
</dbReference>
<dbReference type="PANTHER" id="PTHR34219:SF9">
    <property type="entry name" value="IRON-REGULATED INNER MEMBRANE PROTEIN"/>
    <property type="match status" value="1"/>
</dbReference>